<dbReference type="Proteomes" id="UP000183760">
    <property type="component" value="Unassembled WGS sequence"/>
</dbReference>
<keyword evidence="4" id="KW-1185">Reference proteome</keyword>
<accession>A0A511TBW0</accession>
<proteinExistence type="predicted"/>
<evidence type="ECO:0000313" key="2">
    <source>
        <dbReference type="EMBL" id="GEN10628.1"/>
    </source>
</evidence>
<protein>
    <submittedName>
        <fullName evidence="2">Uncharacterized protein</fullName>
    </submittedName>
</protein>
<gene>
    <name evidence="2" type="ORF">MFU01_56650</name>
    <name evidence="3" type="ORF">SAMN05443572_103201</name>
</gene>
<keyword evidence="1" id="KW-0812">Transmembrane</keyword>
<reference evidence="3 4" key="1">
    <citation type="submission" date="2016-10" db="EMBL/GenBank/DDBJ databases">
        <authorList>
            <person name="Varghese N."/>
            <person name="Submissions S."/>
        </authorList>
    </citation>
    <scope>NUCLEOTIDE SEQUENCE [LARGE SCALE GENOMIC DNA]</scope>
    <source>
        <strain evidence="3 4">DSM 16525</strain>
    </source>
</reference>
<name>A0A511TBW0_MYXFU</name>
<feature type="transmembrane region" description="Helical" evidence="1">
    <location>
        <begin position="6"/>
        <end position="25"/>
    </location>
</feature>
<evidence type="ECO:0000313" key="3">
    <source>
        <dbReference type="EMBL" id="SET78260.1"/>
    </source>
</evidence>
<reference evidence="2 5" key="2">
    <citation type="submission" date="2019-07" db="EMBL/GenBank/DDBJ databases">
        <title>Whole genome shotgun sequence of Myxococcus fulvus NBRC 100333.</title>
        <authorList>
            <person name="Hosoyama A."/>
            <person name="Uohara A."/>
            <person name="Ohji S."/>
            <person name="Ichikawa N."/>
        </authorList>
    </citation>
    <scope>NUCLEOTIDE SEQUENCE [LARGE SCALE GENOMIC DNA]</scope>
    <source>
        <strain evidence="2 5">NBRC 100333</strain>
    </source>
</reference>
<dbReference type="Proteomes" id="UP000321514">
    <property type="component" value="Unassembled WGS sequence"/>
</dbReference>
<keyword evidence="1" id="KW-1133">Transmembrane helix</keyword>
<organism evidence="2 5">
    <name type="scientific">Myxococcus fulvus</name>
    <dbReference type="NCBI Taxonomy" id="33"/>
    <lineage>
        <taxon>Bacteria</taxon>
        <taxon>Pseudomonadati</taxon>
        <taxon>Myxococcota</taxon>
        <taxon>Myxococcia</taxon>
        <taxon>Myxococcales</taxon>
        <taxon>Cystobacterineae</taxon>
        <taxon>Myxococcaceae</taxon>
        <taxon>Myxococcus</taxon>
    </lineage>
</organism>
<comment type="caution">
    <text evidence="2">The sequence shown here is derived from an EMBL/GenBank/DDBJ whole genome shotgun (WGS) entry which is preliminary data.</text>
</comment>
<evidence type="ECO:0000313" key="4">
    <source>
        <dbReference type="Proteomes" id="UP000183760"/>
    </source>
</evidence>
<feature type="transmembrane region" description="Helical" evidence="1">
    <location>
        <begin position="37"/>
        <end position="57"/>
    </location>
</feature>
<evidence type="ECO:0000313" key="5">
    <source>
        <dbReference type="Proteomes" id="UP000321514"/>
    </source>
</evidence>
<keyword evidence="1" id="KW-0472">Membrane</keyword>
<dbReference type="RefSeq" id="WP_074951966.1">
    <property type="nucleotide sequence ID" value="NZ_BJXR01000039.1"/>
</dbReference>
<dbReference type="SUPFAM" id="SSF47240">
    <property type="entry name" value="Ferritin-like"/>
    <property type="match status" value="1"/>
</dbReference>
<dbReference type="AlphaFoldDB" id="A0A511TBW0"/>
<dbReference type="EMBL" id="FOIB01000003">
    <property type="protein sequence ID" value="SET78260.1"/>
    <property type="molecule type" value="Genomic_DNA"/>
</dbReference>
<evidence type="ECO:0000256" key="1">
    <source>
        <dbReference type="SAM" id="Phobius"/>
    </source>
</evidence>
<dbReference type="EMBL" id="BJXR01000039">
    <property type="protein sequence ID" value="GEN10628.1"/>
    <property type="molecule type" value="Genomic_DNA"/>
</dbReference>
<sequence>MTLELVAILVCAVTVSFGLGIVFAFPRTNSQQTRRLGAGLLITSGVLSAGGAAWLIWSVVDFLSNTNFSKGRVLRLRGRARVARRALGSGWADDAVPEVSGLTTWQRTVLGEAWMTSARMEHASVPAFAKLSLRLSAMGAPSALLEDCHLAALDEVRHARRCFALARAYSGVDWTAGPIPELGQEGVKPMATGSEDAWARLARGSLLDGCLAEGVASLVAAEGARRAADPVVRETLSVIAEDEGRHAELGWDVLDFALERGGGSAKAGLRRALAELDARSTPSLPPIPGVDEDFLARHGLLSQAELGHWTRECIQRTRARALALLEPRPAQIACQGMTVFR</sequence>
<dbReference type="InterPro" id="IPR009078">
    <property type="entry name" value="Ferritin-like_SF"/>
</dbReference>